<name>A0A8S0VCL1_OLEEU</name>
<keyword evidence="2" id="KW-1185">Reference proteome</keyword>
<evidence type="ECO:0000313" key="2">
    <source>
        <dbReference type="Proteomes" id="UP000594638"/>
    </source>
</evidence>
<organism evidence="1 2">
    <name type="scientific">Olea europaea subsp. europaea</name>
    <dbReference type="NCBI Taxonomy" id="158383"/>
    <lineage>
        <taxon>Eukaryota</taxon>
        <taxon>Viridiplantae</taxon>
        <taxon>Streptophyta</taxon>
        <taxon>Embryophyta</taxon>
        <taxon>Tracheophyta</taxon>
        <taxon>Spermatophyta</taxon>
        <taxon>Magnoliopsida</taxon>
        <taxon>eudicotyledons</taxon>
        <taxon>Gunneridae</taxon>
        <taxon>Pentapetalae</taxon>
        <taxon>asterids</taxon>
        <taxon>lamiids</taxon>
        <taxon>Lamiales</taxon>
        <taxon>Oleaceae</taxon>
        <taxon>Oleeae</taxon>
        <taxon>Olea</taxon>
    </lineage>
</organism>
<dbReference type="EMBL" id="CACTIH010009271">
    <property type="protein sequence ID" value="CAA3028815.1"/>
    <property type="molecule type" value="Genomic_DNA"/>
</dbReference>
<gene>
    <name evidence="1" type="ORF">OLEA9_A105704</name>
</gene>
<dbReference type="AlphaFoldDB" id="A0A8S0VCL1"/>
<evidence type="ECO:0000313" key="1">
    <source>
        <dbReference type="EMBL" id="CAA3028815.1"/>
    </source>
</evidence>
<comment type="caution">
    <text evidence="1">The sequence shown here is derived from an EMBL/GenBank/DDBJ whole genome shotgun (WGS) entry which is preliminary data.</text>
</comment>
<accession>A0A8S0VCL1</accession>
<dbReference type="Gramene" id="OE9A105704T1">
    <property type="protein sequence ID" value="OE9A105704C1"/>
    <property type="gene ID" value="OE9A105704"/>
</dbReference>
<proteinExistence type="predicted"/>
<reference evidence="1 2" key="1">
    <citation type="submission" date="2019-12" db="EMBL/GenBank/DDBJ databases">
        <authorList>
            <person name="Alioto T."/>
            <person name="Alioto T."/>
            <person name="Gomez Garrido J."/>
        </authorList>
    </citation>
    <scope>NUCLEOTIDE SEQUENCE [LARGE SCALE GENOMIC DNA]</scope>
</reference>
<protein>
    <submittedName>
        <fullName evidence="1">Uncharacterized protein</fullName>
    </submittedName>
</protein>
<sequence>MVYDLAVVVCECSRKLTERDGAAAVAAWCWWRQRRRRSGGSTVSMTNKLLDSVVVVNAVVVEMGDVGGAGCGVYGGDLRKWVDAIWGGFCWMRWQR</sequence>
<dbReference type="Proteomes" id="UP000594638">
    <property type="component" value="Unassembled WGS sequence"/>
</dbReference>